<dbReference type="EMBL" id="LJZO01000001">
    <property type="protein sequence ID" value="ROW05461.1"/>
    <property type="molecule type" value="Genomic_DNA"/>
</dbReference>
<evidence type="ECO:0000313" key="3">
    <source>
        <dbReference type="Proteomes" id="UP000284375"/>
    </source>
</evidence>
<evidence type="ECO:0000256" key="1">
    <source>
        <dbReference type="SAM" id="MobiDB-lite"/>
    </source>
</evidence>
<sequence length="230" mass="25432">MPNESSASSPWAHWEPIDESFLEYTYKSDQAMYPAPLLTYSRLESWIEACPELCVVLRRGHGKGQPQASSAAAAESVLGSIIVVPLLGEYWARLTGEGKSLRSGTPPDEATLMREHDVDPEVMFPPRTGAPGGEKPEVGLHVFHIERLPVSTSGGEEDEKWRRVGFTRLALEEIRGRVAARFPHWSVMGYSALTVTPEGRRAFKRSGFSPTYTSSTPEGETVEMMIRKGP</sequence>
<gene>
    <name evidence="2" type="ORF">VSDG_00016</name>
</gene>
<keyword evidence="3" id="KW-1185">Reference proteome</keyword>
<name>A0A423WPY4_CYTCH</name>
<dbReference type="Proteomes" id="UP000284375">
    <property type="component" value="Unassembled WGS sequence"/>
</dbReference>
<protein>
    <recommendedName>
        <fullName evidence="4">N-acetyltransferase domain-containing protein</fullName>
    </recommendedName>
</protein>
<dbReference type="OrthoDB" id="4735138at2759"/>
<evidence type="ECO:0008006" key="4">
    <source>
        <dbReference type="Google" id="ProtNLM"/>
    </source>
</evidence>
<reference evidence="2 3" key="1">
    <citation type="submission" date="2015-09" db="EMBL/GenBank/DDBJ databases">
        <title>Host preference determinants of Valsa canker pathogens revealed by comparative genomics.</title>
        <authorList>
            <person name="Yin Z."/>
            <person name="Huang L."/>
        </authorList>
    </citation>
    <scope>NUCLEOTIDE SEQUENCE [LARGE SCALE GENOMIC DNA]</scope>
    <source>
        <strain evidence="2 3">YSFL</strain>
    </source>
</reference>
<evidence type="ECO:0000313" key="2">
    <source>
        <dbReference type="EMBL" id="ROW05461.1"/>
    </source>
</evidence>
<accession>A0A423WPY4</accession>
<feature type="region of interest" description="Disordered" evidence="1">
    <location>
        <begin position="98"/>
        <end position="119"/>
    </location>
</feature>
<organism evidence="2 3">
    <name type="scientific">Cytospora chrysosperma</name>
    <name type="common">Cytospora canker fungus</name>
    <name type="synonym">Sphaeria chrysosperma</name>
    <dbReference type="NCBI Taxonomy" id="252740"/>
    <lineage>
        <taxon>Eukaryota</taxon>
        <taxon>Fungi</taxon>
        <taxon>Dikarya</taxon>
        <taxon>Ascomycota</taxon>
        <taxon>Pezizomycotina</taxon>
        <taxon>Sordariomycetes</taxon>
        <taxon>Sordariomycetidae</taxon>
        <taxon>Diaporthales</taxon>
        <taxon>Cytosporaceae</taxon>
        <taxon>Cytospora</taxon>
    </lineage>
</organism>
<proteinExistence type="predicted"/>
<comment type="caution">
    <text evidence="2">The sequence shown here is derived from an EMBL/GenBank/DDBJ whole genome shotgun (WGS) entry which is preliminary data.</text>
</comment>
<dbReference type="AlphaFoldDB" id="A0A423WPY4"/>